<proteinExistence type="predicted"/>
<name>A0A6J7Y2X6_9ZZZZ</name>
<organism evidence="1">
    <name type="scientific">freshwater metagenome</name>
    <dbReference type="NCBI Taxonomy" id="449393"/>
    <lineage>
        <taxon>unclassified sequences</taxon>
        <taxon>metagenomes</taxon>
        <taxon>ecological metagenomes</taxon>
    </lineage>
</organism>
<protein>
    <submittedName>
        <fullName evidence="1">Unannotated protein</fullName>
    </submittedName>
</protein>
<gene>
    <name evidence="1" type="ORF">UFOPK3554_01325</name>
</gene>
<evidence type="ECO:0000313" key="1">
    <source>
        <dbReference type="EMBL" id="CAB5241256.1"/>
    </source>
</evidence>
<reference evidence="1" key="1">
    <citation type="submission" date="2020-05" db="EMBL/GenBank/DDBJ databases">
        <authorList>
            <person name="Chiriac C."/>
            <person name="Salcher M."/>
            <person name="Ghai R."/>
            <person name="Kavagutti S V."/>
        </authorList>
    </citation>
    <scope>NUCLEOTIDE SEQUENCE</scope>
</reference>
<dbReference type="AlphaFoldDB" id="A0A6J7Y2X6"/>
<accession>A0A6J7Y2X6</accession>
<dbReference type="EMBL" id="CAFBSG010000037">
    <property type="protein sequence ID" value="CAB5241256.1"/>
    <property type="molecule type" value="Genomic_DNA"/>
</dbReference>
<sequence length="630" mass="72761">MESLLFSTKISQDTGSDVVGGSLPQILLADFYREKLGYKVTLHDPFYNSRDLLDHQFHRVIEIVDDPDKYDRIANCLFYVGKTLLFNHIEVDFETARFIGKKIPIKQSCLSLTQAHKIINKGGNLAHKLLDIPYVYQYNLMFKLGYCPKFNFSGKQFITNRTVYGIHIRQSHWKHVDGREGCGLEDFYHQLAEKIKSKDPGYLIIYYGTFGSSIVDIFRKFNSINGNEYSESILERAFLLSNVNWSFASINGFSYFGNYLALSKGKLKGINIVNDISHIRNSLHVRRLYGPGILEQNIGSKGGFFDTFKFYPKFSILNEFDSALVAGTLSHFSSPVSQEPIYLFFAANLLRETLFSSKLDNLLILRLIDDYKRRGLSVKLINVDKLEPSENYLYVLTHYSMPAGKSYLGSRGFDFNKPEFLNQYPEIGPDQLWYEDILKYFYRKRRKSVQPTKPIKRVAYLRASNNSKYVKRRSRFNSFLNQLISLAYNDNPIMRLGKEAVQRFSSCSTFFSTARSDSDTHYGLDQIDDFYDEAILSELSAEELYDKIRSILKDYDRVICEPSDTAFVFAALDDYGKTIFFNPHGSMIYLGNSIFADDPRYKLQDFFPIHFPNLNELKIHLTSGNSQHKP</sequence>